<proteinExistence type="predicted"/>
<evidence type="ECO:0000313" key="2">
    <source>
        <dbReference type="Proteomes" id="UP001162483"/>
    </source>
</evidence>
<accession>A0ABN9HHB5</accession>
<keyword evidence="2" id="KW-1185">Reference proteome</keyword>
<protein>
    <submittedName>
        <fullName evidence="1">Uncharacterized protein</fullName>
    </submittedName>
</protein>
<reference evidence="1" key="1">
    <citation type="submission" date="2023-05" db="EMBL/GenBank/DDBJ databases">
        <authorList>
            <person name="Stuckert A."/>
        </authorList>
    </citation>
    <scope>NUCLEOTIDE SEQUENCE</scope>
</reference>
<organism evidence="1 2">
    <name type="scientific">Staurois parvus</name>
    <dbReference type="NCBI Taxonomy" id="386267"/>
    <lineage>
        <taxon>Eukaryota</taxon>
        <taxon>Metazoa</taxon>
        <taxon>Chordata</taxon>
        <taxon>Craniata</taxon>
        <taxon>Vertebrata</taxon>
        <taxon>Euteleostomi</taxon>
        <taxon>Amphibia</taxon>
        <taxon>Batrachia</taxon>
        <taxon>Anura</taxon>
        <taxon>Neobatrachia</taxon>
        <taxon>Ranoidea</taxon>
        <taxon>Ranidae</taxon>
        <taxon>Staurois</taxon>
    </lineage>
</organism>
<comment type="caution">
    <text evidence="1">The sequence shown here is derived from an EMBL/GenBank/DDBJ whole genome shotgun (WGS) entry which is preliminary data.</text>
</comment>
<dbReference type="Proteomes" id="UP001162483">
    <property type="component" value="Unassembled WGS sequence"/>
</dbReference>
<name>A0ABN9HHB5_9NEOB</name>
<gene>
    <name evidence="1" type="ORF">SPARVUS_LOCUS16046867</name>
</gene>
<sequence length="104" mass="11191">MTSAFPSDYIRSDSLLVPDLGLNRLPSKHPNPGRSCIPRTGASYLQTYLRAPAVLLSGPPTSTPAGDLCHFGPDSCCPILRGVWNLAAREVLSPLASHTRYLTD</sequence>
<dbReference type="EMBL" id="CATNWA010021001">
    <property type="protein sequence ID" value="CAI9620844.1"/>
    <property type="molecule type" value="Genomic_DNA"/>
</dbReference>
<evidence type="ECO:0000313" key="1">
    <source>
        <dbReference type="EMBL" id="CAI9620844.1"/>
    </source>
</evidence>